<dbReference type="Proteomes" id="UP000191933">
    <property type="component" value="Unassembled WGS sequence"/>
</dbReference>
<evidence type="ECO:0000313" key="2">
    <source>
        <dbReference type="Proteomes" id="UP000191933"/>
    </source>
</evidence>
<name>A0A9W5F4V6_9HYPH</name>
<evidence type="ECO:0000313" key="1">
    <source>
        <dbReference type="EMBL" id="CUX00055.1"/>
    </source>
</evidence>
<proteinExistence type="predicted"/>
<accession>A0A9W5F4V6</accession>
<dbReference type="AlphaFoldDB" id="A0A9W5F4V6"/>
<comment type="caution">
    <text evidence="1">The sequence shown here is derived from an EMBL/GenBank/DDBJ whole genome shotgun (WGS) entry which is preliminary data.</text>
</comment>
<gene>
    <name evidence="1" type="ORF">AGR2A_Lc80107</name>
</gene>
<dbReference type="EMBL" id="FBVY01000037">
    <property type="protein sequence ID" value="CUX00055.1"/>
    <property type="molecule type" value="Genomic_DNA"/>
</dbReference>
<reference evidence="1 2" key="1">
    <citation type="submission" date="2016-01" db="EMBL/GenBank/DDBJ databases">
        <authorList>
            <person name="Regsiter A."/>
            <person name="william w."/>
        </authorList>
    </citation>
    <scope>NUCLEOTIDE SEQUENCE [LARGE SCALE GENOMIC DNA]</scope>
    <source>
        <strain evidence="1 2">CFBP 5494</strain>
    </source>
</reference>
<protein>
    <submittedName>
        <fullName evidence="1">Uncharacterized protein</fullName>
    </submittedName>
</protein>
<sequence length="133" mass="14379">MLSIVWARCTPKVSVIAGRTFTSGSPRQSMRPIAVTGLFSRPITIPASQPAQKAFAGWKTAFVRPMPVPPGSISHNGFKGIPDQSSSGWVSLHVRISSYSPSGQPALHRCPASRHQPIRRCTGLENRPMPLPP</sequence>
<keyword evidence="2" id="KW-1185">Reference proteome</keyword>
<organism evidence="1 2">
    <name type="scientific">Agrobacterium genomosp. 2 str. CFBP 5494</name>
    <dbReference type="NCBI Taxonomy" id="1183436"/>
    <lineage>
        <taxon>Bacteria</taxon>
        <taxon>Pseudomonadati</taxon>
        <taxon>Pseudomonadota</taxon>
        <taxon>Alphaproteobacteria</taxon>
        <taxon>Hyphomicrobiales</taxon>
        <taxon>Rhizobiaceae</taxon>
        <taxon>Rhizobium/Agrobacterium group</taxon>
        <taxon>Agrobacterium</taxon>
        <taxon>Agrobacterium tumefaciens complex</taxon>
    </lineage>
</organism>